<name>A0A8S5LEL0_9CAUD</name>
<proteinExistence type="predicted"/>
<feature type="domain" description="Bacterial toxin 50" evidence="1">
    <location>
        <begin position="430"/>
        <end position="521"/>
    </location>
</feature>
<evidence type="ECO:0000259" key="1">
    <source>
        <dbReference type="Pfam" id="PF15542"/>
    </source>
</evidence>
<dbReference type="Pfam" id="PF15542">
    <property type="entry name" value="Ntox50"/>
    <property type="match status" value="1"/>
</dbReference>
<protein>
    <submittedName>
        <fullName evidence="2">Bacterial toxin</fullName>
    </submittedName>
</protein>
<dbReference type="InterPro" id="IPR029100">
    <property type="entry name" value="Ntox50"/>
</dbReference>
<evidence type="ECO:0000313" key="2">
    <source>
        <dbReference type="EMBL" id="DAD68460.1"/>
    </source>
</evidence>
<organism evidence="2">
    <name type="scientific">Siphoviridae sp. cttkn18</name>
    <dbReference type="NCBI Taxonomy" id="2823607"/>
    <lineage>
        <taxon>Viruses</taxon>
        <taxon>Duplodnaviria</taxon>
        <taxon>Heunggongvirae</taxon>
        <taxon>Uroviricota</taxon>
        <taxon>Caudoviricetes</taxon>
    </lineage>
</organism>
<sequence length="527" mass="59233">MNKTTEQTIQDTIDKFENEIRRLLEAGYAPQTAVRKAYNKYPVMDAMRGVLISELIRECVKGYGVDIGVTGNAIKSAIIKGMPYDLKTISKAMQDAWAPDGLNLSERLHNASSRVKNDVAEAISDAMKKGQDTLATAKAIFDGYGGNSVISKADLPDFLEKLRKLPIPLPNDEAGKDMLKYQLRKVRRLVEQETTPGLRAAYSELIDAVEKSNTATLNHAIYVATQEKARYHAERIARTERARAYAEGEIARHMDDSDVVAFQWKLSTRHPVVDICDVYANADLYGLGKGIYPKDKFPHLPAHPHCICRIKPIIEGMIDTVSAKPNIEAGGLAYLKSLPKREQERILGVNGRNLVMNGHASWTEEARGWDGAVFKSRLPVIESLKDYIKNGKINIEDLSKRRKFETIDDVRHRVIDYINSPYFNSSYVMRQSMHIKGGKLYDKTQNKSYYSHEIPHADVIKAIQEGVYSGIRFTRKGDWNHKIMVDISPHIGYDVNARRGTKQKTSLATVHVSGKGIHIVPKGSERK</sequence>
<dbReference type="EMBL" id="BK014703">
    <property type="protein sequence ID" value="DAD68460.1"/>
    <property type="molecule type" value="Genomic_DNA"/>
</dbReference>
<reference evidence="2" key="1">
    <citation type="journal article" date="2021" name="Proc. Natl. Acad. Sci. U.S.A.">
        <title>A Catalog of Tens of Thousands of Viruses from Human Metagenomes Reveals Hidden Associations with Chronic Diseases.</title>
        <authorList>
            <person name="Tisza M.J."/>
            <person name="Buck C.B."/>
        </authorList>
    </citation>
    <scope>NUCLEOTIDE SEQUENCE</scope>
    <source>
        <strain evidence="2">Cttkn18</strain>
    </source>
</reference>
<accession>A0A8S5LEL0</accession>